<protein>
    <submittedName>
        <fullName evidence="1">DUF1661 domain-containing protein</fullName>
    </submittedName>
</protein>
<gene>
    <name evidence="1" type="ORF">NY149_07420</name>
</gene>
<dbReference type="EMBL" id="CP116613">
    <property type="protein sequence ID" value="WCF98338.1"/>
    <property type="molecule type" value="Genomic_DNA"/>
</dbReference>
<dbReference type="Pfam" id="PF07877">
    <property type="entry name" value="DUF1661"/>
    <property type="match status" value="1"/>
</dbReference>
<organism evidence="1 2">
    <name type="scientific">Porphyromonas gingivalis</name>
    <name type="common">Bacteroides gingivalis</name>
    <dbReference type="NCBI Taxonomy" id="837"/>
    <lineage>
        <taxon>Bacteria</taxon>
        <taxon>Pseudomonadati</taxon>
        <taxon>Bacteroidota</taxon>
        <taxon>Bacteroidia</taxon>
        <taxon>Bacteroidales</taxon>
        <taxon>Porphyromonadaceae</taxon>
        <taxon>Porphyromonas</taxon>
    </lineage>
</organism>
<reference evidence="1" key="1">
    <citation type="submission" date="2023-01" db="EMBL/GenBank/DDBJ databases">
        <title>Phages are important unrecognized players in the ecology of the oral pathogen Porphyromonas gingivalis.</title>
        <authorList>
            <person name="Matrishin C.B."/>
            <person name="Kauffman K.M."/>
        </authorList>
    </citation>
    <scope>NUCLEOTIDE SEQUENCE</scope>
    <source>
        <strain evidence="1">HG1691old</strain>
    </source>
</reference>
<proteinExistence type="predicted"/>
<evidence type="ECO:0000313" key="2">
    <source>
        <dbReference type="Proteomes" id="UP001179540"/>
    </source>
</evidence>
<dbReference type="Proteomes" id="UP001179540">
    <property type="component" value="Chromosome"/>
</dbReference>
<dbReference type="AlphaFoldDB" id="A0AAE9X5M7"/>
<name>A0AAE9X5M7_PORGN</name>
<accession>A0AAE9X5M7</accession>
<evidence type="ECO:0000313" key="1">
    <source>
        <dbReference type="EMBL" id="WCF98338.1"/>
    </source>
</evidence>
<dbReference type="InterPro" id="IPR012456">
    <property type="entry name" value="DUF1661"/>
</dbReference>
<sequence length="54" mass="6451">MPRHKTWCVNFFVLVREVKNSRATTKKFSRHFVQKTRAIIRSFAVRISDKTDPD</sequence>